<keyword evidence="2" id="KW-0812">Transmembrane</keyword>
<dbReference type="EMBL" id="DSEC01000410">
    <property type="protein sequence ID" value="HER43959.1"/>
    <property type="molecule type" value="Genomic_DNA"/>
</dbReference>
<reference evidence="4" key="1">
    <citation type="journal article" date="2020" name="mSystems">
        <title>Genome- and Community-Level Interaction Insights into Carbon Utilization and Element Cycling Functions of Hydrothermarchaeota in Hydrothermal Sediment.</title>
        <authorList>
            <person name="Zhou Z."/>
            <person name="Liu Y."/>
            <person name="Xu W."/>
            <person name="Pan J."/>
            <person name="Luo Z.H."/>
            <person name="Li M."/>
        </authorList>
    </citation>
    <scope>NUCLEOTIDE SEQUENCE [LARGE SCALE GENOMIC DNA]</scope>
    <source>
        <strain evidence="4">SpSt-1233</strain>
    </source>
</reference>
<dbReference type="PANTHER" id="PTHR33371">
    <property type="entry name" value="INTERMEMBRANE PHOSPHOLIPID TRANSPORT SYSTEM BINDING PROTEIN MLAD-RELATED"/>
    <property type="match status" value="1"/>
</dbReference>
<keyword evidence="2" id="KW-0472">Membrane</keyword>
<dbReference type="InterPro" id="IPR052336">
    <property type="entry name" value="MlaD_Phospholipid_Transporter"/>
</dbReference>
<dbReference type="Pfam" id="PF02470">
    <property type="entry name" value="MlaD"/>
    <property type="match status" value="1"/>
</dbReference>
<evidence type="ECO:0000313" key="4">
    <source>
        <dbReference type="EMBL" id="HER43959.1"/>
    </source>
</evidence>
<keyword evidence="1" id="KW-0175">Coiled coil</keyword>
<organism evidence="4">
    <name type="scientific">Eiseniibacteriota bacterium</name>
    <dbReference type="NCBI Taxonomy" id="2212470"/>
    <lineage>
        <taxon>Bacteria</taxon>
        <taxon>Candidatus Eiseniibacteriota</taxon>
    </lineage>
</organism>
<comment type="caution">
    <text evidence="4">The sequence shown here is derived from an EMBL/GenBank/DDBJ whole genome shotgun (WGS) entry which is preliminary data.</text>
</comment>
<feature type="coiled-coil region" evidence="1">
    <location>
        <begin position="262"/>
        <end position="289"/>
    </location>
</feature>
<evidence type="ECO:0000256" key="2">
    <source>
        <dbReference type="SAM" id="Phobius"/>
    </source>
</evidence>
<dbReference type="Proteomes" id="UP000886069">
    <property type="component" value="Unassembled WGS sequence"/>
</dbReference>
<gene>
    <name evidence="4" type="ORF">ENO08_05820</name>
</gene>
<accession>A0A7V2AVD2</accession>
<keyword evidence="2" id="KW-1133">Transmembrane helix</keyword>
<feature type="domain" description="Mce/MlaD" evidence="3">
    <location>
        <begin position="38"/>
        <end position="111"/>
    </location>
</feature>
<dbReference type="InterPro" id="IPR003399">
    <property type="entry name" value="Mce/MlaD"/>
</dbReference>
<sequence length="299" mass="32792">MDDEKKLELRVGLTIFVAAVILSVGMLWFQGFEIGKRSYELNAVFPMVGGIDPGDEVNVNGVEKGEVKRVELAGSEVRVRMAIYADVRVPDDSQIILQTIGIMGERVVSIILGSSERYIEPGSTMQGIYDPGMSEVLASFGNIMGDLSELTKDISAIAEILTEGDDLKNAVGNLAEITEELKEVLSRSAPRLEEGVDSFNRSAARIDGLLERNSGKIDSVIAAMERTGRGMPELVERISSVTESLAEVVGLLESDESTMGALLRDRQLLDRLERTIQSLDELVTDMKANPHRYLKIEVF</sequence>
<name>A0A7V2AVD2_UNCEI</name>
<proteinExistence type="predicted"/>
<evidence type="ECO:0000256" key="1">
    <source>
        <dbReference type="SAM" id="Coils"/>
    </source>
</evidence>
<evidence type="ECO:0000259" key="3">
    <source>
        <dbReference type="Pfam" id="PF02470"/>
    </source>
</evidence>
<feature type="transmembrane region" description="Helical" evidence="2">
    <location>
        <begin position="7"/>
        <end position="29"/>
    </location>
</feature>
<dbReference type="AlphaFoldDB" id="A0A7V2AVD2"/>
<protein>
    <submittedName>
        <fullName evidence="4">MCE family protein</fullName>
    </submittedName>
</protein>
<dbReference type="PANTHER" id="PTHR33371:SF4">
    <property type="entry name" value="INTERMEMBRANE PHOSPHOLIPID TRANSPORT SYSTEM BINDING PROTEIN MLAD"/>
    <property type="match status" value="1"/>
</dbReference>